<dbReference type="EMBL" id="MRZV01001525">
    <property type="protein sequence ID" value="PIK37290.1"/>
    <property type="molecule type" value="Genomic_DNA"/>
</dbReference>
<name>A0A2G8JNI3_STIJA</name>
<gene>
    <name evidence="3" type="ORF">BSL78_25890</name>
</gene>
<feature type="domain" description="Fibrinogen C-terminal" evidence="2">
    <location>
        <begin position="1"/>
        <end position="88"/>
    </location>
</feature>
<dbReference type="GO" id="GO:0005615">
    <property type="term" value="C:extracellular space"/>
    <property type="evidence" value="ECO:0007669"/>
    <property type="project" value="TreeGrafter"/>
</dbReference>
<dbReference type="Proteomes" id="UP000230750">
    <property type="component" value="Unassembled WGS sequence"/>
</dbReference>
<dbReference type="InterPro" id="IPR050373">
    <property type="entry name" value="Fibrinogen_C-term_domain"/>
</dbReference>
<dbReference type="SMART" id="SM00186">
    <property type="entry name" value="FBG"/>
    <property type="match status" value="1"/>
</dbReference>
<dbReference type="PANTHER" id="PTHR19143:SF444">
    <property type="entry name" value="PROTEIN SCABROUS"/>
    <property type="match status" value="1"/>
</dbReference>
<protein>
    <submittedName>
        <fullName evidence="3">Putative tenascin-N isoform X1</fullName>
    </submittedName>
</protein>
<evidence type="ECO:0000313" key="3">
    <source>
        <dbReference type="EMBL" id="PIK37290.1"/>
    </source>
</evidence>
<organism evidence="3 4">
    <name type="scientific">Stichopus japonicus</name>
    <name type="common">Sea cucumber</name>
    <dbReference type="NCBI Taxonomy" id="307972"/>
    <lineage>
        <taxon>Eukaryota</taxon>
        <taxon>Metazoa</taxon>
        <taxon>Echinodermata</taxon>
        <taxon>Eleutherozoa</taxon>
        <taxon>Echinozoa</taxon>
        <taxon>Holothuroidea</taxon>
        <taxon>Aspidochirotacea</taxon>
        <taxon>Aspidochirotida</taxon>
        <taxon>Stichopodidae</taxon>
        <taxon>Apostichopus</taxon>
    </lineage>
</organism>
<comment type="caution">
    <text evidence="3">The sequence shown here is derived from an EMBL/GenBank/DDBJ whole genome shotgun (WGS) entry which is preliminary data.</text>
</comment>
<dbReference type="AlphaFoldDB" id="A0A2G8JNI3"/>
<dbReference type="STRING" id="307972.A0A2G8JNI3"/>
<evidence type="ECO:0000256" key="1">
    <source>
        <dbReference type="ARBA" id="ARBA00023157"/>
    </source>
</evidence>
<dbReference type="PROSITE" id="PS51406">
    <property type="entry name" value="FIBRINOGEN_C_2"/>
    <property type="match status" value="1"/>
</dbReference>
<dbReference type="Pfam" id="PF00147">
    <property type="entry name" value="Fibrinogen_C"/>
    <property type="match status" value="1"/>
</dbReference>
<evidence type="ECO:0000313" key="4">
    <source>
        <dbReference type="Proteomes" id="UP000230750"/>
    </source>
</evidence>
<sequence>TDGDARGGHALSYHLNFAFSTFDRDNDNAGSTNCAVEHHGAWWYKSCASSNLNGNYMAADDALSSIYWYYLPGGRFNIKYTEMKIRPV</sequence>
<feature type="non-terminal residue" evidence="3">
    <location>
        <position position="1"/>
    </location>
</feature>
<dbReference type="OrthoDB" id="6146709at2759"/>
<dbReference type="InterPro" id="IPR002181">
    <property type="entry name" value="Fibrinogen_a/b/g_C_dom"/>
</dbReference>
<dbReference type="Gene3D" id="3.90.215.10">
    <property type="entry name" value="Gamma Fibrinogen, chain A, domain 1"/>
    <property type="match status" value="1"/>
</dbReference>
<accession>A0A2G8JNI3</accession>
<evidence type="ECO:0000259" key="2">
    <source>
        <dbReference type="PROSITE" id="PS51406"/>
    </source>
</evidence>
<reference evidence="3 4" key="1">
    <citation type="journal article" date="2017" name="PLoS Biol.">
        <title>The sea cucumber genome provides insights into morphological evolution and visceral regeneration.</title>
        <authorList>
            <person name="Zhang X."/>
            <person name="Sun L."/>
            <person name="Yuan J."/>
            <person name="Sun Y."/>
            <person name="Gao Y."/>
            <person name="Zhang L."/>
            <person name="Li S."/>
            <person name="Dai H."/>
            <person name="Hamel J.F."/>
            <person name="Liu C."/>
            <person name="Yu Y."/>
            <person name="Liu S."/>
            <person name="Lin W."/>
            <person name="Guo K."/>
            <person name="Jin S."/>
            <person name="Xu P."/>
            <person name="Storey K.B."/>
            <person name="Huan P."/>
            <person name="Zhang T."/>
            <person name="Zhou Y."/>
            <person name="Zhang J."/>
            <person name="Lin C."/>
            <person name="Li X."/>
            <person name="Xing L."/>
            <person name="Huo D."/>
            <person name="Sun M."/>
            <person name="Wang L."/>
            <person name="Mercier A."/>
            <person name="Li F."/>
            <person name="Yang H."/>
            <person name="Xiang J."/>
        </authorList>
    </citation>
    <scope>NUCLEOTIDE SEQUENCE [LARGE SCALE GENOMIC DNA]</scope>
    <source>
        <strain evidence="3">Shaxun</strain>
        <tissue evidence="3">Muscle</tissue>
    </source>
</reference>
<dbReference type="InterPro" id="IPR036056">
    <property type="entry name" value="Fibrinogen-like_C"/>
</dbReference>
<keyword evidence="4" id="KW-1185">Reference proteome</keyword>
<proteinExistence type="predicted"/>
<dbReference type="SUPFAM" id="SSF56496">
    <property type="entry name" value="Fibrinogen C-terminal domain-like"/>
    <property type="match status" value="1"/>
</dbReference>
<dbReference type="InterPro" id="IPR020837">
    <property type="entry name" value="Fibrinogen_CS"/>
</dbReference>
<keyword evidence="1" id="KW-1015">Disulfide bond</keyword>
<dbReference type="PROSITE" id="PS00514">
    <property type="entry name" value="FIBRINOGEN_C_1"/>
    <property type="match status" value="1"/>
</dbReference>
<dbReference type="InterPro" id="IPR014716">
    <property type="entry name" value="Fibrinogen_a/b/g_C_1"/>
</dbReference>
<dbReference type="PANTHER" id="PTHR19143">
    <property type="entry name" value="FIBRINOGEN/TENASCIN/ANGIOPOEITIN"/>
    <property type="match status" value="1"/>
</dbReference>